<dbReference type="Proteomes" id="UP000814140">
    <property type="component" value="Unassembled WGS sequence"/>
</dbReference>
<evidence type="ECO:0000313" key="1">
    <source>
        <dbReference type="EMBL" id="KAI0059622.1"/>
    </source>
</evidence>
<dbReference type="EMBL" id="MU277225">
    <property type="protein sequence ID" value="KAI0059622.1"/>
    <property type="molecule type" value="Genomic_DNA"/>
</dbReference>
<reference evidence="1" key="1">
    <citation type="submission" date="2021-03" db="EMBL/GenBank/DDBJ databases">
        <authorList>
            <consortium name="DOE Joint Genome Institute"/>
            <person name="Ahrendt S."/>
            <person name="Looney B.P."/>
            <person name="Miyauchi S."/>
            <person name="Morin E."/>
            <person name="Drula E."/>
            <person name="Courty P.E."/>
            <person name="Chicoki N."/>
            <person name="Fauchery L."/>
            <person name="Kohler A."/>
            <person name="Kuo A."/>
            <person name="Labutti K."/>
            <person name="Pangilinan J."/>
            <person name="Lipzen A."/>
            <person name="Riley R."/>
            <person name="Andreopoulos W."/>
            <person name="He G."/>
            <person name="Johnson J."/>
            <person name="Barry K.W."/>
            <person name="Grigoriev I.V."/>
            <person name="Nagy L."/>
            <person name="Hibbett D."/>
            <person name="Henrissat B."/>
            <person name="Matheny P.B."/>
            <person name="Labbe J."/>
            <person name="Martin F."/>
        </authorList>
    </citation>
    <scope>NUCLEOTIDE SEQUENCE</scope>
    <source>
        <strain evidence="1">HHB10654</strain>
    </source>
</reference>
<proteinExistence type="predicted"/>
<evidence type="ECO:0000313" key="2">
    <source>
        <dbReference type="Proteomes" id="UP000814140"/>
    </source>
</evidence>
<keyword evidence="2" id="KW-1185">Reference proteome</keyword>
<sequence length="148" mass="16925">MPPDVLVFWYRGEMVYFYEPDGKSYEEVLDYAKSVYPELKSISRHRIAFHVSGPPQSTTDTTYNSPRISPAAWDIVLQELNNYSDLSIYVLGSAYAEAYDTAPPRYSESYRRDLYSTSLQGEEKKEGAVLGGKGSPGRPLRRRFFGWT</sequence>
<protein>
    <submittedName>
        <fullName evidence="1">Uncharacterized protein</fullName>
    </submittedName>
</protein>
<comment type="caution">
    <text evidence="1">The sequence shown here is derived from an EMBL/GenBank/DDBJ whole genome shotgun (WGS) entry which is preliminary data.</text>
</comment>
<accession>A0ACB8STY7</accession>
<gene>
    <name evidence="1" type="ORF">BV25DRAFT_1918402</name>
</gene>
<name>A0ACB8STY7_9AGAM</name>
<reference evidence="1" key="2">
    <citation type="journal article" date="2022" name="New Phytol.">
        <title>Evolutionary transition to the ectomycorrhizal habit in the genomes of a hyperdiverse lineage of mushroom-forming fungi.</title>
        <authorList>
            <person name="Looney B."/>
            <person name="Miyauchi S."/>
            <person name="Morin E."/>
            <person name="Drula E."/>
            <person name="Courty P.E."/>
            <person name="Kohler A."/>
            <person name="Kuo A."/>
            <person name="LaButti K."/>
            <person name="Pangilinan J."/>
            <person name="Lipzen A."/>
            <person name="Riley R."/>
            <person name="Andreopoulos W."/>
            <person name="He G."/>
            <person name="Johnson J."/>
            <person name="Nolan M."/>
            <person name="Tritt A."/>
            <person name="Barry K.W."/>
            <person name="Grigoriev I.V."/>
            <person name="Nagy L.G."/>
            <person name="Hibbett D."/>
            <person name="Henrissat B."/>
            <person name="Matheny P.B."/>
            <person name="Labbe J."/>
            <person name="Martin F.M."/>
        </authorList>
    </citation>
    <scope>NUCLEOTIDE SEQUENCE</scope>
    <source>
        <strain evidence="1">HHB10654</strain>
    </source>
</reference>
<organism evidence="1 2">
    <name type="scientific">Artomyces pyxidatus</name>
    <dbReference type="NCBI Taxonomy" id="48021"/>
    <lineage>
        <taxon>Eukaryota</taxon>
        <taxon>Fungi</taxon>
        <taxon>Dikarya</taxon>
        <taxon>Basidiomycota</taxon>
        <taxon>Agaricomycotina</taxon>
        <taxon>Agaricomycetes</taxon>
        <taxon>Russulales</taxon>
        <taxon>Auriscalpiaceae</taxon>
        <taxon>Artomyces</taxon>
    </lineage>
</organism>